<dbReference type="GO" id="GO:0004175">
    <property type="term" value="F:endopeptidase activity"/>
    <property type="evidence" value="ECO:0007669"/>
    <property type="project" value="TreeGrafter"/>
</dbReference>
<organism evidence="6 7">
    <name type="scientific">Candidatus Kaiserbacteria bacterium RIFCSPHIGHO2_02_FULL_49_34</name>
    <dbReference type="NCBI Taxonomy" id="1798491"/>
    <lineage>
        <taxon>Bacteria</taxon>
        <taxon>Candidatus Kaiseribacteriota</taxon>
    </lineage>
</organism>
<dbReference type="InterPro" id="IPR036034">
    <property type="entry name" value="PDZ_sf"/>
</dbReference>
<reference evidence="6 7" key="1">
    <citation type="journal article" date="2016" name="Nat. Commun.">
        <title>Thousands of microbial genomes shed light on interconnected biogeochemical processes in an aquifer system.</title>
        <authorList>
            <person name="Anantharaman K."/>
            <person name="Brown C.T."/>
            <person name="Hug L.A."/>
            <person name="Sharon I."/>
            <person name="Castelle C.J."/>
            <person name="Probst A.J."/>
            <person name="Thomas B.C."/>
            <person name="Singh A."/>
            <person name="Wilkins M.J."/>
            <person name="Karaoz U."/>
            <person name="Brodie E.L."/>
            <person name="Williams K.H."/>
            <person name="Hubbard S.S."/>
            <person name="Banfield J.F."/>
        </authorList>
    </citation>
    <scope>NUCLEOTIDE SEQUENCE [LARGE SCALE GENOMIC DNA]</scope>
</reference>
<keyword evidence="3" id="KW-0378">Hydrolase</keyword>
<evidence type="ECO:0000256" key="4">
    <source>
        <dbReference type="ARBA" id="ARBA00022825"/>
    </source>
</evidence>
<dbReference type="InterPro" id="IPR041489">
    <property type="entry name" value="PDZ_6"/>
</dbReference>
<dbReference type="STRING" id="1798491.A3C87_03250"/>
<dbReference type="Pfam" id="PF03572">
    <property type="entry name" value="Peptidase_S41"/>
    <property type="match status" value="1"/>
</dbReference>
<dbReference type="InterPro" id="IPR001478">
    <property type="entry name" value="PDZ"/>
</dbReference>
<gene>
    <name evidence="6" type="ORF">A3C87_03250</name>
</gene>
<dbReference type="GO" id="GO:0006508">
    <property type="term" value="P:proteolysis"/>
    <property type="evidence" value="ECO:0007669"/>
    <property type="project" value="UniProtKB-KW"/>
</dbReference>
<dbReference type="Gene3D" id="2.30.42.10">
    <property type="match status" value="1"/>
</dbReference>
<dbReference type="PANTHER" id="PTHR32060">
    <property type="entry name" value="TAIL-SPECIFIC PROTEASE"/>
    <property type="match status" value="1"/>
</dbReference>
<dbReference type="SUPFAM" id="SSF52096">
    <property type="entry name" value="ClpP/crotonase"/>
    <property type="match status" value="1"/>
</dbReference>
<accession>A0A1F6DJE6</accession>
<dbReference type="InterPro" id="IPR029045">
    <property type="entry name" value="ClpP/crotonase-like_dom_sf"/>
</dbReference>
<dbReference type="SUPFAM" id="SSF50156">
    <property type="entry name" value="PDZ domain-like"/>
    <property type="match status" value="1"/>
</dbReference>
<comment type="similarity">
    <text evidence="1">Belongs to the peptidase S41A family.</text>
</comment>
<comment type="caution">
    <text evidence="6">The sequence shown here is derived from an EMBL/GenBank/DDBJ whole genome shotgun (WGS) entry which is preliminary data.</text>
</comment>
<sequence length="451" mass="48815">MYRNYLLGVAVAVMVFTVGYFSRVLTEPEPQTVPIFSIKNATSSGAFSGAEDPAKLVDFATFWQTWAQLETNFYGGASSTPVEETERVQSAIIGLVNAYDDPYTVFLPTKQSNALKEQVRGDFQGIGAVLNMFDENTVFVTGILPGSPAEDAGLVAGDRIMAIDGTRIQATTLEDIVAHIRGKAGTVVTLDLVRQDGSPATVPIIRGTVAIPTIASQAVTQVRQVAKKVVEKADELKNSVIDAVTPAREEPTFEYEAKKENYRIVRLSTFAESSVSAFNKEVESFVASDEEVFILDLRDNPGGDMRVAGILASYYLPKGKLITYAQGANNLNERYESFGIENFGAKRETACFAILVNERSASASEILAAALGEHKAANIVGQKTYGKGSVQRLIDIADIGSLKVTIAHWYTPKGTSLSHNGYTPEIPVKYELNEPTPDPFVNTAIASCVKE</sequence>
<evidence type="ECO:0000256" key="3">
    <source>
        <dbReference type="ARBA" id="ARBA00022801"/>
    </source>
</evidence>
<dbReference type="Gene3D" id="3.90.226.10">
    <property type="entry name" value="2-enoyl-CoA Hydratase, Chain A, domain 1"/>
    <property type="match status" value="1"/>
</dbReference>
<dbReference type="SMART" id="SM00245">
    <property type="entry name" value="TSPc"/>
    <property type="match status" value="1"/>
</dbReference>
<dbReference type="Pfam" id="PF17820">
    <property type="entry name" value="PDZ_6"/>
    <property type="match status" value="1"/>
</dbReference>
<evidence type="ECO:0000259" key="5">
    <source>
        <dbReference type="PROSITE" id="PS50106"/>
    </source>
</evidence>
<dbReference type="Gene3D" id="3.30.750.44">
    <property type="match status" value="1"/>
</dbReference>
<dbReference type="CDD" id="cd06782">
    <property type="entry name" value="cpPDZ_CPP-like"/>
    <property type="match status" value="1"/>
</dbReference>
<evidence type="ECO:0000256" key="2">
    <source>
        <dbReference type="ARBA" id="ARBA00022670"/>
    </source>
</evidence>
<dbReference type="EMBL" id="MFLE01000025">
    <property type="protein sequence ID" value="OGG61142.1"/>
    <property type="molecule type" value="Genomic_DNA"/>
</dbReference>
<protein>
    <recommendedName>
        <fullName evidence="5">PDZ domain-containing protein</fullName>
    </recommendedName>
</protein>
<dbReference type="CDD" id="cd07560">
    <property type="entry name" value="Peptidase_S41_CPP"/>
    <property type="match status" value="1"/>
</dbReference>
<dbReference type="InterPro" id="IPR005151">
    <property type="entry name" value="Tail-specific_protease"/>
</dbReference>
<dbReference type="PROSITE" id="PS50106">
    <property type="entry name" value="PDZ"/>
    <property type="match status" value="1"/>
</dbReference>
<evidence type="ECO:0000313" key="6">
    <source>
        <dbReference type="EMBL" id="OGG61142.1"/>
    </source>
</evidence>
<evidence type="ECO:0000313" key="7">
    <source>
        <dbReference type="Proteomes" id="UP000176511"/>
    </source>
</evidence>
<keyword evidence="4" id="KW-0720">Serine protease</keyword>
<evidence type="ECO:0000256" key="1">
    <source>
        <dbReference type="ARBA" id="ARBA00009179"/>
    </source>
</evidence>
<dbReference type="SMART" id="SM00228">
    <property type="entry name" value="PDZ"/>
    <property type="match status" value="1"/>
</dbReference>
<proteinExistence type="inferred from homology"/>
<dbReference type="GO" id="GO:0008236">
    <property type="term" value="F:serine-type peptidase activity"/>
    <property type="evidence" value="ECO:0007669"/>
    <property type="project" value="UniProtKB-KW"/>
</dbReference>
<dbReference type="PANTHER" id="PTHR32060:SF22">
    <property type="entry name" value="CARBOXYL-TERMINAL-PROCESSING PEPTIDASE 3, CHLOROPLASTIC"/>
    <property type="match status" value="1"/>
</dbReference>
<keyword evidence="2" id="KW-0645">Protease</keyword>
<feature type="domain" description="PDZ" evidence="5">
    <location>
        <begin position="112"/>
        <end position="187"/>
    </location>
</feature>
<dbReference type="GO" id="GO:0007165">
    <property type="term" value="P:signal transduction"/>
    <property type="evidence" value="ECO:0007669"/>
    <property type="project" value="TreeGrafter"/>
</dbReference>
<dbReference type="AlphaFoldDB" id="A0A1F6DJE6"/>
<name>A0A1F6DJE6_9BACT</name>
<dbReference type="Proteomes" id="UP000176511">
    <property type="component" value="Unassembled WGS sequence"/>
</dbReference>
<dbReference type="GO" id="GO:0030288">
    <property type="term" value="C:outer membrane-bounded periplasmic space"/>
    <property type="evidence" value="ECO:0007669"/>
    <property type="project" value="TreeGrafter"/>
</dbReference>
<dbReference type="InterPro" id="IPR004447">
    <property type="entry name" value="Peptidase_S41A"/>
</dbReference>